<protein>
    <submittedName>
        <fullName evidence="2">TIGR03915 family putative DNA repair protein</fullName>
    </submittedName>
</protein>
<gene>
    <name evidence="2" type="ORF">IAB44_05845</name>
</gene>
<dbReference type="InterPro" id="IPR025404">
    <property type="entry name" value="DUF4130"/>
</dbReference>
<dbReference type="Proteomes" id="UP000823935">
    <property type="component" value="Unassembled WGS sequence"/>
</dbReference>
<comment type="caution">
    <text evidence="2">The sequence shown here is derived from an EMBL/GenBank/DDBJ whole genome shotgun (WGS) entry which is preliminary data.</text>
</comment>
<name>A0A9D1ERR9_9FIRM</name>
<evidence type="ECO:0000313" key="2">
    <source>
        <dbReference type="EMBL" id="HIS31060.1"/>
    </source>
</evidence>
<reference evidence="2" key="2">
    <citation type="journal article" date="2021" name="PeerJ">
        <title>Extensive microbial diversity within the chicken gut microbiome revealed by metagenomics and culture.</title>
        <authorList>
            <person name="Gilroy R."/>
            <person name="Ravi A."/>
            <person name="Getino M."/>
            <person name="Pursley I."/>
            <person name="Horton D.L."/>
            <person name="Alikhan N.F."/>
            <person name="Baker D."/>
            <person name="Gharbi K."/>
            <person name="Hall N."/>
            <person name="Watson M."/>
            <person name="Adriaenssens E.M."/>
            <person name="Foster-Nyarko E."/>
            <person name="Jarju S."/>
            <person name="Secka A."/>
            <person name="Antonio M."/>
            <person name="Oren A."/>
            <person name="Chaudhuri R.R."/>
            <person name="La Ragione R."/>
            <person name="Hildebrand F."/>
            <person name="Pallen M.J."/>
        </authorList>
    </citation>
    <scope>NUCLEOTIDE SEQUENCE</scope>
    <source>
        <strain evidence="2">CHK190-19873</strain>
    </source>
</reference>
<dbReference type="EMBL" id="DVIQ01000027">
    <property type="protein sequence ID" value="HIS31060.1"/>
    <property type="molecule type" value="Genomic_DNA"/>
</dbReference>
<evidence type="ECO:0000259" key="1">
    <source>
        <dbReference type="Pfam" id="PF13566"/>
    </source>
</evidence>
<accession>A0A9D1ERR9</accession>
<dbReference type="AlphaFoldDB" id="A0A9D1ERR9"/>
<proteinExistence type="predicted"/>
<dbReference type="InterPro" id="IPR023875">
    <property type="entry name" value="DNA_repair_put"/>
</dbReference>
<reference evidence="2" key="1">
    <citation type="submission" date="2020-10" db="EMBL/GenBank/DDBJ databases">
        <authorList>
            <person name="Gilroy R."/>
        </authorList>
    </citation>
    <scope>NUCLEOTIDE SEQUENCE</scope>
    <source>
        <strain evidence="2">CHK190-19873</strain>
    </source>
</reference>
<organism evidence="2 3">
    <name type="scientific">Candidatus Limivivens intestinipullorum</name>
    <dbReference type="NCBI Taxonomy" id="2840858"/>
    <lineage>
        <taxon>Bacteria</taxon>
        <taxon>Bacillati</taxon>
        <taxon>Bacillota</taxon>
        <taxon>Clostridia</taxon>
        <taxon>Lachnospirales</taxon>
        <taxon>Lachnospiraceae</taxon>
        <taxon>Lachnospiraceae incertae sedis</taxon>
        <taxon>Candidatus Limivivens</taxon>
    </lineage>
</organism>
<dbReference type="NCBIfam" id="TIGR03915">
    <property type="entry name" value="SAM_7_link_chp"/>
    <property type="match status" value="1"/>
</dbReference>
<sequence length="254" mass="29246">MRIFLCDGIPEGILTGVYDAWASRLGHSQVRLQSGEPGDMELFAEYTRTRPDREKAEKVARTIKRELGAYAWQCIFQAALSEAPERADSIYRTVVEGLLASNKREQIMDRLQNKDIRRVFELSRRVGNEAHHYLGFLRFSELGGGILFSKIHPKARILSLIGDHFSQRFPMEHFLICDAAHEETLLHRAGHPWILTQGQALNPERTAQFSETEQEFRCLWQGFVDTIGIEERANSGLQRQLLPLRYRPDLVEKL</sequence>
<dbReference type="Pfam" id="PF13566">
    <property type="entry name" value="DUF4130"/>
    <property type="match status" value="1"/>
</dbReference>
<evidence type="ECO:0000313" key="3">
    <source>
        <dbReference type="Proteomes" id="UP000823935"/>
    </source>
</evidence>
<feature type="domain" description="DUF4130" evidence="1">
    <location>
        <begin position="85"/>
        <end position="252"/>
    </location>
</feature>